<dbReference type="SUPFAM" id="SSF53474">
    <property type="entry name" value="alpha/beta-Hydrolases"/>
    <property type="match status" value="1"/>
</dbReference>
<protein>
    <recommendedName>
        <fullName evidence="6">Alpha/beta hydrolase</fullName>
    </recommendedName>
</protein>
<evidence type="ECO:0008006" key="6">
    <source>
        <dbReference type="Google" id="ProtNLM"/>
    </source>
</evidence>
<evidence type="ECO:0000256" key="3">
    <source>
        <dbReference type="SAM" id="SignalP"/>
    </source>
</evidence>
<keyword evidence="2" id="KW-0378">Hydrolase</keyword>
<dbReference type="InterPro" id="IPR052558">
    <property type="entry name" value="Siderophore_Hydrolase_D"/>
</dbReference>
<dbReference type="Proteomes" id="UP000648482">
    <property type="component" value="Unassembled WGS sequence"/>
</dbReference>
<accession>A0ABR9E2R1</accession>
<evidence type="ECO:0000256" key="1">
    <source>
        <dbReference type="ARBA" id="ARBA00005622"/>
    </source>
</evidence>
<comment type="caution">
    <text evidence="4">The sequence shown here is derived from an EMBL/GenBank/DDBJ whole genome shotgun (WGS) entry which is preliminary data.</text>
</comment>
<sequence>MKMNLLPKWLLFFCAVMCFKLSANTPYEIPRSNVLELTEPSTKRVYPIYIQLPTSYTKQPDKTYPVIYVTDAPYTFPIVAGATRFPMNSGKMQQAIIVAIGYEKGSVGSNSRIRDYTPTFAKDWKKQTGNAKGHAEFLQSTVFPFIEKNYRASNLQRTYIGNSLGGLFGATILLLTPDLFSNYIIGSPSVWFDNNALLALKAHKPKLPIKVYISVGAKETPAFGEGQNMVEGAAQLVQKINALKSDNIELKSVDIEGASHATAFPTTAIQGLDWMLGKAKNNTIK</sequence>
<dbReference type="PANTHER" id="PTHR40841:SF2">
    <property type="entry name" value="SIDEROPHORE-DEGRADING ESTERASE (EUROFUNG)"/>
    <property type="match status" value="1"/>
</dbReference>
<feature type="chain" id="PRO_5045878730" description="Alpha/beta hydrolase" evidence="3">
    <location>
        <begin position="24"/>
        <end position="285"/>
    </location>
</feature>
<name>A0ABR9E2R1_9GAMM</name>
<proteinExistence type="inferred from homology"/>
<feature type="signal peptide" evidence="3">
    <location>
        <begin position="1"/>
        <end position="23"/>
    </location>
</feature>
<evidence type="ECO:0000313" key="5">
    <source>
        <dbReference type="Proteomes" id="UP000648482"/>
    </source>
</evidence>
<dbReference type="Gene3D" id="3.40.50.1820">
    <property type="entry name" value="alpha/beta hydrolase"/>
    <property type="match status" value="1"/>
</dbReference>
<dbReference type="InterPro" id="IPR029058">
    <property type="entry name" value="AB_hydrolase_fold"/>
</dbReference>
<gene>
    <name evidence="4" type="ORF">PALI_a2941</name>
</gene>
<keyword evidence="3" id="KW-0732">Signal</keyword>
<evidence type="ECO:0000313" key="4">
    <source>
        <dbReference type="EMBL" id="MBE0360874.1"/>
    </source>
</evidence>
<evidence type="ECO:0000256" key="2">
    <source>
        <dbReference type="ARBA" id="ARBA00022801"/>
    </source>
</evidence>
<dbReference type="InterPro" id="IPR000801">
    <property type="entry name" value="Esterase-like"/>
</dbReference>
<keyword evidence="5" id="KW-1185">Reference proteome</keyword>
<dbReference type="PANTHER" id="PTHR40841">
    <property type="entry name" value="SIDEROPHORE TRIACETYLFUSARININE C ESTERASE"/>
    <property type="match status" value="1"/>
</dbReference>
<dbReference type="Pfam" id="PF00756">
    <property type="entry name" value="Esterase"/>
    <property type="match status" value="1"/>
</dbReference>
<organism evidence="4 5">
    <name type="scientific">Pseudoalteromonas aliena SW19</name>
    <dbReference type="NCBI Taxonomy" id="1314866"/>
    <lineage>
        <taxon>Bacteria</taxon>
        <taxon>Pseudomonadati</taxon>
        <taxon>Pseudomonadota</taxon>
        <taxon>Gammaproteobacteria</taxon>
        <taxon>Alteromonadales</taxon>
        <taxon>Pseudoalteromonadaceae</taxon>
        <taxon>Pseudoalteromonas</taxon>
    </lineage>
</organism>
<reference evidence="4 5" key="1">
    <citation type="submission" date="2015-06" db="EMBL/GenBank/DDBJ databases">
        <title>Genome sequence of Pseudoalteromonas aliena.</title>
        <authorList>
            <person name="Xie B.-B."/>
            <person name="Rong J.-C."/>
            <person name="Qin Q.-L."/>
            <person name="Zhang Y.-Z."/>
        </authorList>
    </citation>
    <scope>NUCLEOTIDE SEQUENCE [LARGE SCALE GENOMIC DNA]</scope>
    <source>
        <strain evidence="4 5">SW19</strain>
    </source>
</reference>
<dbReference type="EMBL" id="AQGU01000028">
    <property type="protein sequence ID" value="MBE0360874.1"/>
    <property type="molecule type" value="Genomic_DNA"/>
</dbReference>
<comment type="similarity">
    <text evidence="1">Belongs to the esterase D family.</text>
</comment>